<proteinExistence type="predicted"/>
<protein>
    <submittedName>
        <fullName evidence="1">Uncharacterized protein</fullName>
    </submittedName>
</protein>
<organism evidence="1 2">
    <name type="scientific">Thelephora terrestris</name>
    <dbReference type="NCBI Taxonomy" id="56493"/>
    <lineage>
        <taxon>Eukaryota</taxon>
        <taxon>Fungi</taxon>
        <taxon>Dikarya</taxon>
        <taxon>Basidiomycota</taxon>
        <taxon>Agaricomycotina</taxon>
        <taxon>Agaricomycetes</taxon>
        <taxon>Thelephorales</taxon>
        <taxon>Thelephoraceae</taxon>
        <taxon>Thelephora</taxon>
    </lineage>
</organism>
<accession>A0A9P6H294</accession>
<comment type="caution">
    <text evidence="1">The sequence shown here is derived from an EMBL/GenBank/DDBJ whole genome shotgun (WGS) entry which is preliminary data.</text>
</comment>
<evidence type="ECO:0000313" key="1">
    <source>
        <dbReference type="EMBL" id="KAF9777306.1"/>
    </source>
</evidence>
<sequence>SRPILALCVLHNFVSVYDGNATERHFQQPSGTGVSHQFTHLEPPRPGWVSEVGELSASVRRDETAAEMWAEYQKYLAGNVG</sequence>
<gene>
    <name evidence="1" type="ORF">BJ322DRAFT_1015765</name>
</gene>
<name>A0A9P6H294_9AGAM</name>
<evidence type="ECO:0000313" key="2">
    <source>
        <dbReference type="Proteomes" id="UP000736335"/>
    </source>
</evidence>
<dbReference type="EMBL" id="WIUZ02000051">
    <property type="protein sequence ID" value="KAF9777306.1"/>
    <property type="molecule type" value="Genomic_DNA"/>
</dbReference>
<reference evidence="1" key="2">
    <citation type="submission" date="2020-11" db="EMBL/GenBank/DDBJ databases">
        <authorList>
            <consortium name="DOE Joint Genome Institute"/>
            <person name="Kuo A."/>
            <person name="Miyauchi S."/>
            <person name="Kiss E."/>
            <person name="Drula E."/>
            <person name="Kohler A."/>
            <person name="Sanchez-Garcia M."/>
            <person name="Andreopoulos B."/>
            <person name="Barry K.W."/>
            <person name="Bonito G."/>
            <person name="Buee M."/>
            <person name="Carver A."/>
            <person name="Chen C."/>
            <person name="Cichocki N."/>
            <person name="Clum A."/>
            <person name="Culley D."/>
            <person name="Crous P.W."/>
            <person name="Fauchery L."/>
            <person name="Girlanda M."/>
            <person name="Hayes R."/>
            <person name="Keri Z."/>
            <person name="Labutti K."/>
            <person name="Lipzen A."/>
            <person name="Lombard V."/>
            <person name="Magnuson J."/>
            <person name="Maillard F."/>
            <person name="Morin E."/>
            <person name="Murat C."/>
            <person name="Nolan M."/>
            <person name="Ohm R."/>
            <person name="Pangilinan J."/>
            <person name="Pereira M."/>
            <person name="Perotto S."/>
            <person name="Peter M."/>
            <person name="Riley R."/>
            <person name="Sitrit Y."/>
            <person name="Stielow B."/>
            <person name="Szollosi G."/>
            <person name="Zifcakova L."/>
            <person name="Stursova M."/>
            <person name="Spatafora J.W."/>
            <person name="Tedersoo L."/>
            <person name="Vaario L.-M."/>
            <person name="Yamada A."/>
            <person name="Yan M."/>
            <person name="Wang P."/>
            <person name="Xu J."/>
            <person name="Bruns T."/>
            <person name="Baldrian P."/>
            <person name="Vilgalys R."/>
            <person name="Henrissat B."/>
            <person name="Grigoriev I.V."/>
            <person name="Hibbett D."/>
            <person name="Nagy L.G."/>
            <person name="Martin F.M."/>
        </authorList>
    </citation>
    <scope>NUCLEOTIDE SEQUENCE</scope>
    <source>
        <strain evidence="1">UH-Tt-Lm1</strain>
    </source>
</reference>
<dbReference type="AlphaFoldDB" id="A0A9P6H294"/>
<keyword evidence="2" id="KW-1185">Reference proteome</keyword>
<reference evidence="1" key="1">
    <citation type="journal article" date="2020" name="Nat. Commun.">
        <title>Large-scale genome sequencing of mycorrhizal fungi provides insights into the early evolution of symbiotic traits.</title>
        <authorList>
            <person name="Miyauchi S."/>
            <person name="Kiss E."/>
            <person name="Kuo A."/>
            <person name="Drula E."/>
            <person name="Kohler A."/>
            <person name="Sanchez-Garcia M."/>
            <person name="Morin E."/>
            <person name="Andreopoulos B."/>
            <person name="Barry K.W."/>
            <person name="Bonito G."/>
            <person name="Buee M."/>
            <person name="Carver A."/>
            <person name="Chen C."/>
            <person name="Cichocki N."/>
            <person name="Clum A."/>
            <person name="Culley D."/>
            <person name="Crous P.W."/>
            <person name="Fauchery L."/>
            <person name="Girlanda M."/>
            <person name="Hayes R.D."/>
            <person name="Keri Z."/>
            <person name="LaButti K."/>
            <person name="Lipzen A."/>
            <person name="Lombard V."/>
            <person name="Magnuson J."/>
            <person name="Maillard F."/>
            <person name="Murat C."/>
            <person name="Nolan M."/>
            <person name="Ohm R.A."/>
            <person name="Pangilinan J."/>
            <person name="Pereira M.F."/>
            <person name="Perotto S."/>
            <person name="Peter M."/>
            <person name="Pfister S."/>
            <person name="Riley R."/>
            <person name="Sitrit Y."/>
            <person name="Stielow J.B."/>
            <person name="Szollosi G."/>
            <person name="Zifcakova L."/>
            <person name="Stursova M."/>
            <person name="Spatafora J.W."/>
            <person name="Tedersoo L."/>
            <person name="Vaario L.M."/>
            <person name="Yamada A."/>
            <person name="Yan M."/>
            <person name="Wang P."/>
            <person name="Xu J."/>
            <person name="Bruns T."/>
            <person name="Baldrian P."/>
            <person name="Vilgalys R."/>
            <person name="Dunand C."/>
            <person name="Henrissat B."/>
            <person name="Grigoriev I.V."/>
            <person name="Hibbett D."/>
            <person name="Nagy L.G."/>
            <person name="Martin F.M."/>
        </authorList>
    </citation>
    <scope>NUCLEOTIDE SEQUENCE</scope>
    <source>
        <strain evidence="1">UH-Tt-Lm1</strain>
    </source>
</reference>
<dbReference type="Proteomes" id="UP000736335">
    <property type="component" value="Unassembled WGS sequence"/>
</dbReference>
<feature type="non-terminal residue" evidence="1">
    <location>
        <position position="1"/>
    </location>
</feature>